<accession>A0A426RHL1</accession>
<reference evidence="4" key="1">
    <citation type="submission" date="2018-08" db="EMBL/GenBank/DDBJ databases">
        <authorList>
            <person name="Khan S.A."/>
            <person name="J S.E."/>
        </authorList>
    </citation>
    <scope>NUCLEOTIDE SEQUENCE [LARGE SCALE GENOMIC DNA]</scope>
    <source>
        <strain evidence="4">PoM-212</strain>
    </source>
</reference>
<evidence type="ECO:0000313" key="3">
    <source>
        <dbReference type="EMBL" id="RRQ48501.1"/>
    </source>
</evidence>
<sequence>MSILNKIKWVLGILMIFVLIIATNLIDRNNFLRVRNSVTSIYEDRLVVKDIIYEIARYIQEKELAMVRKDSTFYKDRAMVIDDKIQNLILRYQETKLTKEEAKVFGELKGNLVELEAQEAKFVESGKTQEELLQSSIDDINENLYDLSQIQLSEGNRQMNISKKAVDTVELFTQLEIYVLIVLAILIQIIVIYDPKKSEER</sequence>
<organism evidence="3 4">
    <name type="scientific">Maribacter algicola</name>
    <dbReference type="NCBI Taxonomy" id="2498892"/>
    <lineage>
        <taxon>Bacteria</taxon>
        <taxon>Pseudomonadati</taxon>
        <taxon>Bacteroidota</taxon>
        <taxon>Flavobacteriia</taxon>
        <taxon>Flavobacteriales</taxon>
        <taxon>Flavobacteriaceae</taxon>
        <taxon>Maribacter</taxon>
    </lineage>
</organism>
<dbReference type="Proteomes" id="UP000286990">
    <property type="component" value="Unassembled WGS sequence"/>
</dbReference>
<dbReference type="OrthoDB" id="979566at2"/>
<evidence type="ECO:0000259" key="2">
    <source>
        <dbReference type="Pfam" id="PF12729"/>
    </source>
</evidence>
<comment type="caution">
    <text evidence="3">The sequence shown here is derived from an EMBL/GenBank/DDBJ whole genome shotgun (WGS) entry which is preliminary data.</text>
</comment>
<evidence type="ECO:0000256" key="1">
    <source>
        <dbReference type="SAM" id="Phobius"/>
    </source>
</evidence>
<evidence type="ECO:0000313" key="4">
    <source>
        <dbReference type="Proteomes" id="UP000286990"/>
    </source>
</evidence>
<dbReference type="RefSeq" id="WP_125223224.1">
    <property type="nucleotide sequence ID" value="NZ_QUSX01000002.1"/>
</dbReference>
<protein>
    <submittedName>
        <fullName evidence="3">Chemotaxis protein</fullName>
    </submittedName>
</protein>
<dbReference type="InterPro" id="IPR024478">
    <property type="entry name" value="HlyB_4HB_MCP"/>
</dbReference>
<proteinExistence type="predicted"/>
<keyword evidence="1" id="KW-0472">Membrane</keyword>
<keyword evidence="4" id="KW-1185">Reference proteome</keyword>
<reference evidence="4" key="2">
    <citation type="submission" date="2018-12" db="EMBL/GenBank/DDBJ databases">
        <title>Maribacter lutimaris sp. nov., isolated from marine sediment.</title>
        <authorList>
            <person name="Kim K.K."/>
        </authorList>
    </citation>
    <scope>NUCLEOTIDE SEQUENCE [LARGE SCALE GENOMIC DNA]</scope>
    <source>
        <strain evidence="4">PoM-212</strain>
    </source>
</reference>
<name>A0A426RHL1_9FLAO</name>
<gene>
    <name evidence="3" type="ORF">DZC72_12430</name>
</gene>
<feature type="transmembrane region" description="Helical" evidence="1">
    <location>
        <begin position="7"/>
        <end position="26"/>
    </location>
</feature>
<dbReference type="Pfam" id="PF12729">
    <property type="entry name" value="4HB_MCP_1"/>
    <property type="match status" value="1"/>
</dbReference>
<keyword evidence="1" id="KW-1133">Transmembrane helix</keyword>
<dbReference type="AlphaFoldDB" id="A0A426RHL1"/>
<keyword evidence="1" id="KW-0812">Transmembrane</keyword>
<feature type="transmembrane region" description="Helical" evidence="1">
    <location>
        <begin position="175"/>
        <end position="193"/>
    </location>
</feature>
<dbReference type="EMBL" id="QUSX01000002">
    <property type="protein sequence ID" value="RRQ48501.1"/>
    <property type="molecule type" value="Genomic_DNA"/>
</dbReference>
<feature type="domain" description="Chemotaxis methyl-accepting receptor HlyB-like 4HB MCP" evidence="2">
    <location>
        <begin position="1"/>
        <end position="162"/>
    </location>
</feature>